<evidence type="ECO:0000256" key="1">
    <source>
        <dbReference type="SAM" id="SignalP"/>
    </source>
</evidence>
<dbReference type="Gene3D" id="3.60.60.10">
    <property type="entry name" value="Penicillin V Acylase, Chain A"/>
    <property type="match status" value="1"/>
</dbReference>
<feature type="chain" id="PRO_5013136273" description="Branched-chain amino acid ABC transporter substrate-binding protein" evidence="1">
    <location>
        <begin position="20"/>
        <end position="395"/>
    </location>
</feature>
<dbReference type="EMBL" id="MJMJ01000001">
    <property type="protein sequence ID" value="OLQ93019.1"/>
    <property type="molecule type" value="Genomic_DNA"/>
</dbReference>
<dbReference type="RefSeq" id="WP_075705613.1">
    <property type="nucleotide sequence ID" value="NZ_MJMJ01000001.1"/>
</dbReference>
<gene>
    <name evidence="2" type="ORF">BIY22_00565</name>
</gene>
<protein>
    <recommendedName>
        <fullName evidence="4">Branched-chain amino acid ABC transporter substrate-binding protein</fullName>
    </recommendedName>
</protein>
<keyword evidence="1" id="KW-0732">Signal</keyword>
<accession>A0A1Q9HQ71</accession>
<dbReference type="NCBIfam" id="NF040521">
    <property type="entry name" value="C45_proenzyme"/>
    <property type="match status" value="1"/>
</dbReference>
<comment type="caution">
    <text evidence="2">The sequence shown here is derived from an EMBL/GenBank/DDBJ whole genome shotgun (WGS) entry which is preliminary data.</text>
</comment>
<sequence length="395" mass="43038">MKKTLLASLLSVIALNANAELIQHTDQIGEVQFTGSTYELGKHVGEVAGDQVESAIKRFSDTLGVMLPGLSAESLSQSFDKQQVFTKLEKASPESAAYIRGLADELNKNPNLLLAVAMSDEAILESQRNGGMGFLQAEKPAHDASAPAKCTSMAVAAVGDKAWAASNFDYVGVNYTGLLMLKHTDTDGKTRLIQTWAGLIPYGGVTKGAQVMTMNTMADQGTLREKDGGEILSDTATPSFYLSWDVYNEESYQGIKSVFDKYPEYTAFFTYTVASANKPAMNIENTYGGKVNYSEGDYKAHANHSIYGETADFVDEAFAAHSLARQDAASKFMANASVNTAESDVRKLLQSKPLWKGRGEMMGTVTNTYYKVNGKKVDVYFQTDSEHEPVHMTNY</sequence>
<feature type="signal peptide" evidence="1">
    <location>
        <begin position="1"/>
        <end position="19"/>
    </location>
</feature>
<evidence type="ECO:0000313" key="3">
    <source>
        <dbReference type="Proteomes" id="UP000186313"/>
    </source>
</evidence>
<evidence type="ECO:0008006" key="4">
    <source>
        <dbReference type="Google" id="ProtNLM"/>
    </source>
</evidence>
<dbReference type="AlphaFoldDB" id="A0A1Q9HQ71"/>
<name>A0A1Q9HQ71_9VIBR</name>
<dbReference type="Proteomes" id="UP000186313">
    <property type="component" value="Unassembled WGS sequence"/>
</dbReference>
<organism evidence="2 3">
    <name type="scientific">Vibrio panuliri</name>
    <dbReference type="NCBI Taxonomy" id="1381081"/>
    <lineage>
        <taxon>Bacteria</taxon>
        <taxon>Pseudomonadati</taxon>
        <taxon>Pseudomonadota</taxon>
        <taxon>Gammaproteobacteria</taxon>
        <taxon>Vibrionales</taxon>
        <taxon>Vibrionaceae</taxon>
        <taxon>Vibrio</taxon>
    </lineage>
</organism>
<dbReference type="InterPro" id="IPR047794">
    <property type="entry name" value="C45_proenzyme-like"/>
</dbReference>
<proteinExistence type="predicted"/>
<evidence type="ECO:0000313" key="2">
    <source>
        <dbReference type="EMBL" id="OLQ93019.1"/>
    </source>
</evidence>
<dbReference type="OrthoDB" id="6252241at2"/>
<reference evidence="2 3" key="1">
    <citation type="submission" date="2016-09" db="EMBL/GenBank/DDBJ databases">
        <title>Genomic Taxonomy of the Vibrionaceae.</title>
        <authorList>
            <person name="Gonzalez-Castillo A."/>
            <person name="Gomez-Gil B."/>
            <person name="Enciso-Ibarra K."/>
        </authorList>
    </citation>
    <scope>NUCLEOTIDE SEQUENCE [LARGE SCALE GENOMIC DNA]</scope>
    <source>
        <strain evidence="2 3">CAIM 703</strain>
    </source>
</reference>